<proteinExistence type="predicted"/>
<feature type="region of interest" description="Disordered" evidence="1">
    <location>
        <begin position="35"/>
        <end position="56"/>
    </location>
</feature>
<evidence type="ECO:0000256" key="1">
    <source>
        <dbReference type="SAM" id="MobiDB-lite"/>
    </source>
</evidence>
<reference evidence="2 3" key="1">
    <citation type="journal article" date="2019" name="Nat. Microbiol.">
        <title>Mediterranean grassland soil C-N compound turnover is dependent on rainfall and depth, and is mediated by genomically divergent microorganisms.</title>
        <authorList>
            <person name="Diamond S."/>
            <person name="Andeer P.F."/>
            <person name="Li Z."/>
            <person name="Crits-Christoph A."/>
            <person name="Burstein D."/>
            <person name="Anantharaman K."/>
            <person name="Lane K.R."/>
            <person name="Thomas B.C."/>
            <person name="Pan C."/>
            <person name="Northen T.R."/>
            <person name="Banfield J.F."/>
        </authorList>
    </citation>
    <scope>NUCLEOTIDE SEQUENCE [LARGE SCALE GENOMIC DNA]</scope>
    <source>
        <strain evidence="2">WS_10</strain>
    </source>
</reference>
<sequence>MKPMRPPEWTRSSVRTWRSRLPRRTCSRCCCSWSSADNRTPQPRERRRDRATESTSGALLREGMRTVKTRTVDAPTFRRGASSDGVVVVSFFVCRRVPGPMIDLSRPFPTKRAPRLLVSCLALLVLASPRPSRAQAPDTTAMPTQASPDSTAPSTAVQDSIAIAAPSYGGGPRAQTGTAEAEELRRLGLENVTVGSQPDSAGAHRVAYEDRRYRHLATELGKVSRVIPTPALVFERRLGLTSAAIELADGSLPSRVTYPSEGRFPKTSGGSVLWSTRRSLDVLIDPLFTYELPRIFSPTLARIELQPEIRFNPWPGGRGRIAIVIPIHNDFEPDSLHPDIDRARPGPILFEQYGWSPGSALVSACGGLFGFNRYGLSFGLARPLRGGEFLLDSQADITGFFAASDSGLAYSSLGRWTGFIGAAYRPRGLDLKVRLRAEKFLEKDRGFELEVSRLMGDLELTFDWQRTHVDGADGIPPATVNNGVVKLTLPIPPMERPTGQVIRVLPVENFSVSYREESEPIGVRVANVASREDFLRQLDRSAISSERDHWEAAREDHEYGRRQDQPNTWISMIGMSGFVNTPWAGVLTDKSVEFGYNKIPKEAAYQYRGVHSNEVYYAAIGFLPHFEAGLRWTVMPGSRPFGELVSGSHANDHDRMFSGRLELLEARRNRPGLAIGIEDIHGTRRFHSDYLVVGMPIDIYRLQNRVTLGYAPHVLKAQSRTLDGLFGACEVSVVRRLVTAVEYDSEKPNASLGVDLGFGLRARAVLFDLKHPGIGAGWYRAL</sequence>
<dbReference type="Proteomes" id="UP000319836">
    <property type="component" value="Unassembled WGS sequence"/>
</dbReference>
<evidence type="ECO:0000313" key="2">
    <source>
        <dbReference type="EMBL" id="TMQ71644.1"/>
    </source>
</evidence>
<comment type="caution">
    <text evidence="2">The sequence shown here is derived from an EMBL/GenBank/DDBJ whole genome shotgun (WGS) entry which is preliminary data.</text>
</comment>
<feature type="compositionally biased region" description="Basic and acidic residues" evidence="1">
    <location>
        <begin position="42"/>
        <end position="52"/>
    </location>
</feature>
<evidence type="ECO:0000313" key="3">
    <source>
        <dbReference type="Proteomes" id="UP000319836"/>
    </source>
</evidence>
<feature type="compositionally biased region" description="Polar residues" evidence="1">
    <location>
        <begin position="137"/>
        <end position="153"/>
    </location>
</feature>
<dbReference type="InterPro" id="IPR010344">
    <property type="entry name" value="YbjH"/>
</dbReference>
<dbReference type="AlphaFoldDB" id="A0A538U6W6"/>
<name>A0A538U6W6_UNCEI</name>
<feature type="region of interest" description="Disordered" evidence="1">
    <location>
        <begin position="131"/>
        <end position="153"/>
    </location>
</feature>
<accession>A0A538U6W6</accession>
<dbReference type="EMBL" id="VBPA01000110">
    <property type="protein sequence ID" value="TMQ71644.1"/>
    <property type="molecule type" value="Genomic_DNA"/>
</dbReference>
<organism evidence="2 3">
    <name type="scientific">Eiseniibacteriota bacterium</name>
    <dbReference type="NCBI Taxonomy" id="2212470"/>
    <lineage>
        <taxon>Bacteria</taxon>
        <taxon>Candidatus Eiseniibacteriota</taxon>
    </lineage>
</organism>
<dbReference type="Pfam" id="PF06082">
    <property type="entry name" value="YjbH"/>
    <property type="match status" value="1"/>
</dbReference>
<protein>
    <submittedName>
        <fullName evidence="2">YjbH domain-containing protein</fullName>
    </submittedName>
</protein>
<gene>
    <name evidence="2" type="ORF">E6K80_04920</name>
</gene>